<evidence type="ECO:0000256" key="1">
    <source>
        <dbReference type="ARBA" id="ARBA00022617"/>
    </source>
</evidence>
<organism evidence="6 7">
    <name type="scientific">Diplogelasinospora grovesii</name>
    <dbReference type="NCBI Taxonomy" id="303347"/>
    <lineage>
        <taxon>Eukaryota</taxon>
        <taxon>Fungi</taxon>
        <taxon>Dikarya</taxon>
        <taxon>Ascomycota</taxon>
        <taxon>Pezizomycotina</taxon>
        <taxon>Sordariomycetes</taxon>
        <taxon>Sordariomycetidae</taxon>
        <taxon>Sordariales</taxon>
        <taxon>Diplogelasinosporaceae</taxon>
        <taxon>Diplogelasinospora</taxon>
    </lineage>
</organism>
<feature type="binding site" description="axial binding residue" evidence="4">
    <location>
        <position position="459"/>
    </location>
    <ligand>
        <name>heme</name>
        <dbReference type="ChEBI" id="CHEBI:30413"/>
    </ligand>
    <ligandPart>
        <name>Fe</name>
        <dbReference type="ChEBI" id="CHEBI:18248"/>
    </ligandPart>
</feature>
<sequence length="519" mass="58348">MTLLSALPSPLSDGLSSSSAIQLLYVAVGAVVTYNLFTWYLSWRRLSHIPGPAGAGWSKWWLLRNTLGGNMHLALKQACEEHGPLVRVGPNVLITNDPDTLRRMWGVRSPWKKADWYDAVRWDPTKDNLISQRDDDKHTALRAKMAAGYSGKENEGLERTIDEQILEFMDLIERKYLSSDGEFRPMDFARKIQYFTLDTISQLAFGKNFGHVREDRDVYQYIKITEESMPVMLILTVFPALARMLQSRMMRGLLPSEKDKVGFGRFIGVAKSVVAERLASDDPYRKDMLGSFLAHGLTRVEAEGETLTQIIAGSDTTATAIRTTLLFLMTNPGCYAKLTGEIREADRKHVISEPITNVEAQTLLPYLQAVIKEGLRRFPPVTGTMNTEVPEGGAEICGYQVPAGTDVGWSAVAIQHSKVVYGEDAELFRPERWLEAKGEDLKNMTATLDMVFKYGKWQCLGKNVALIELNKIFVELLRRYDFSLVDPTNPWYSYSAGIFIQHGLNVRVTRVAKAYCNGA</sequence>
<dbReference type="CDD" id="cd11060">
    <property type="entry name" value="CYP57A1-like"/>
    <property type="match status" value="1"/>
</dbReference>
<evidence type="ECO:0000313" key="7">
    <source>
        <dbReference type="Proteomes" id="UP001303473"/>
    </source>
</evidence>
<keyword evidence="5" id="KW-0812">Transmembrane</keyword>
<evidence type="ECO:0000256" key="3">
    <source>
        <dbReference type="ARBA" id="ARBA00023004"/>
    </source>
</evidence>
<dbReference type="Gene3D" id="1.10.630.10">
    <property type="entry name" value="Cytochrome P450"/>
    <property type="match status" value="1"/>
</dbReference>
<dbReference type="PRINTS" id="PR00463">
    <property type="entry name" value="EP450I"/>
</dbReference>
<dbReference type="PRINTS" id="PR00385">
    <property type="entry name" value="P450"/>
</dbReference>
<dbReference type="PANTHER" id="PTHR24305">
    <property type="entry name" value="CYTOCHROME P450"/>
    <property type="match status" value="1"/>
</dbReference>
<evidence type="ECO:0000256" key="4">
    <source>
        <dbReference type="PIRSR" id="PIRSR602401-1"/>
    </source>
</evidence>
<keyword evidence="2 4" id="KW-0479">Metal-binding</keyword>
<keyword evidence="5" id="KW-1133">Transmembrane helix</keyword>
<keyword evidence="5" id="KW-0472">Membrane</keyword>
<keyword evidence="1 4" id="KW-0349">Heme</keyword>
<name>A0AAN6NFK5_9PEZI</name>
<evidence type="ECO:0000256" key="2">
    <source>
        <dbReference type="ARBA" id="ARBA00022723"/>
    </source>
</evidence>
<keyword evidence="7" id="KW-1185">Reference proteome</keyword>
<protein>
    <submittedName>
        <fullName evidence="6">Cytochrome P450</fullName>
    </submittedName>
</protein>
<dbReference type="Pfam" id="PF00067">
    <property type="entry name" value="p450"/>
    <property type="match status" value="1"/>
</dbReference>
<dbReference type="PANTHER" id="PTHR24305:SF168">
    <property type="entry name" value="P450, PUTATIVE (EUROFUNG)-RELATED"/>
    <property type="match status" value="1"/>
</dbReference>
<proteinExistence type="predicted"/>
<dbReference type="SUPFAM" id="SSF48264">
    <property type="entry name" value="Cytochrome P450"/>
    <property type="match status" value="1"/>
</dbReference>
<gene>
    <name evidence="6" type="ORF">QBC46DRAFT_147139</name>
</gene>
<accession>A0AAN6NFK5</accession>
<dbReference type="InterPro" id="IPR002401">
    <property type="entry name" value="Cyt_P450_E_grp-I"/>
</dbReference>
<evidence type="ECO:0000313" key="6">
    <source>
        <dbReference type="EMBL" id="KAK3944874.1"/>
    </source>
</evidence>
<feature type="transmembrane region" description="Helical" evidence="5">
    <location>
        <begin position="20"/>
        <end position="41"/>
    </location>
</feature>
<dbReference type="Proteomes" id="UP001303473">
    <property type="component" value="Unassembled WGS sequence"/>
</dbReference>
<keyword evidence="3 4" id="KW-0408">Iron</keyword>
<dbReference type="InterPro" id="IPR050121">
    <property type="entry name" value="Cytochrome_P450_monoxygenase"/>
</dbReference>
<dbReference type="AlphaFoldDB" id="A0AAN6NFK5"/>
<dbReference type="InterPro" id="IPR036396">
    <property type="entry name" value="Cyt_P450_sf"/>
</dbReference>
<dbReference type="GO" id="GO:0005506">
    <property type="term" value="F:iron ion binding"/>
    <property type="evidence" value="ECO:0007669"/>
    <property type="project" value="InterPro"/>
</dbReference>
<comment type="cofactor">
    <cofactor evidence="4">
        <name>heme</name>
        <dbReference type="ChEBI" id="CHEBI:30413"/>
    </cofactor>
</comment>
<reference evidence="7" key="1">
    <citation type="journal article" date="2023" name="Mol. Phylogenet. Evol.">
        <title>Genome-scale phylogeny and comparative genomics of the fungal order Sordariales.</title>
        <authorList>
            <person name="Hensen N."/>
            <person name="Bonometti L."/>
            <person name="Westerberg I."/>
            <person name="Brannstrom I.O."/>
            <person name="Guillou S."/>
            <person name="Cros-Aarteil S."/>
            <person name="Calhoun S."/>
            <person name="Haridas S."/>
            <person name="Kuo A."/>
            <person name="Mondo S."/>
            <person name="Pangilinan J."/>
            <person name="Riley R."/>
            <person name="LaButti K."/>
            <person name="Andreopoulos B."/>
            <person name="Lipzen A."/>
            <person name="Chen C."/>
            <person name="Yan M."/>
            <person name="Daum C."/>
            <person name="Ng V."/>
            <person name="Clum A."/>
            <person name="Steindorff A."/>
            <person name="Ohm R.A."/>
            <person name="Martin F."/>
            <person name="Silar P."/>
            <person name="Natvig D.O."/>
            <person name="Lalanne C."/>
            <person name="Gautier V."/>
            <person name="Ament-Velasquez S.L."/>
            <person name="Kruys A."/>
            <person name="Hutchinson M.I."/>
            <person name="Powell A.J."/>
            <person name="Barry K."/>
            <person name="Miller A.N."/>
            <person name="Grigoriev I.V."/>
            <person name="Debuchy R."/>
            <person name="Gladieux P."/>
            <person name="Hiltunen Thoren M."/>
            <person name="Johannesson H."/>
        </authorList>
    </citation>
    <scope>NUCLEOTIDE SEQUENCE [LARGE SCALE GENOMIC DNA]</scope>
    <source>
        <strain evidence="7">CBS 340.73</strain>
    </source>
</reference>
<dbReference type="GO" id="GO:0004497">
    <property type="term" value="F:monooxygenase activity"/>
    <property type="evidence" value="ECO:0007669"/>
    <property type="project" value="InterPro"/>
</dbReference>
<comment type="caution">
    <text evidence="6">The sequence shown here is derived from an EMBL/GenBank/DDBJ whole genome shotgun (WGS) entry which is preliminary data.</text>
</comment>
<evidence type="ECO:0000256" key="5">
    <source>
        <dbReference type="SAM" id="Phobius"/>
    </source>
</evidence>
<dbReference type="GO" id="GO:0020037">
    <property type="term" value="F:heme binding"/>
    <property type="evidence" value="ECO:0007669"/>
    <property type="project" value="InterPro"/>
</dbReference>
<dbReference type="InterPro" id="IPR001128">
    <property type="entry name" value="Cyt_P450"/>
</dbReference>
<dbReference type="GO" id="GO:0016705">
    <property type="term" value="F:oxidoreductase activity, acting on paired donors, with incorporation or reduction of molecular oxygen"/>
    <property type="evidence" value="ECO:0007669"/>
    <property type="project" value="InterPro"/>
</dbReference>
<dbReference type="EMBL" id="MU853757">
    <property type="protein sequence ID" value="KAK3944874.1"/>
    <property type="molecule type" value="Genomic_DNA"/>
</dbReference>